<dbReference type="Pfam" id="PF18922">
    <property type="entry name" value="DUF5672"/>
    <property type="match status" value="1"/>
</dbReference>
<reference evidence="2 3" key="1">
    <citation type="submission" date="2024-09" db="EMBL/GenBank/DDBJ databases">
        <authorList>
            <person name="Sun Q."/>
            <person name="Mori K."/>
        </authorList>
    </citation>
    <scope>NUCLEOTIDE SEQUENCE [LARGE SCALE GENOMIC DNA]</scope>
    <source>
        <strain evidence="2 3">CECT 8286</strain>
    </source>
</reference>
<proteinExistence type="predicted"/>
<name>A0ABV5F594_9FLAO</name>
<feature type="domain" description="DUF5672" evidence="1">
    <location>
        <begin position="59"/>
        <end position="254"/>
    </location>
</feature>
<comment type="caution">
    <text evidence="2">The sequence shown here is derived from an EMBL/GenBank/DDBJ whole genome shotgun (WGS) entry which is preliminary data.</text>
</comment>
<evidence type="ECO:0000259" key="1">
    <source>
        <dbReference type="Pfam" id="PF18922"/>
    </source>
</evidence>
<sequence length="269" mass="32135">MNIIVIPIYKSTLNDDEITSLKQCFKILGTHKISFITPKSLDIQYYQNLCDTLGVSCVFETFEDLYFKGLKGYNKLLMSAKFYQRFKAYNFMLIYQLDAWVFRDELDYWCEQNYDYIGAPWFYKGQGNTSFYGVGNGGFSLRKISSFIKITTGFYRTRSLSYLKSVLLSRPYNFKGKVGVYFQLIKAFFYFKNNTHYKFNDFPGYEDKFWGFKLSRTISWYKVPEPIEASKFSFELNPEFLYKLNKNKLPFGCHGWEKYEPEFWNKYIK</sequence>
<dbReference type="InterPro" id="IPR043729">
    <property type="entry name" value="DUF5672"/>
</dbReference>
<dbReference type="EMBL" id="JBHMEZ010000013">
    <property type="protein sequence ID" value="MFB9054544.1"/>
    <property type="molecule type" value="Genomic_DNA"/>
</dbReference>
<accession>A0ABV5F594</accession>
<evidence type="ECO:0000313" key="2">
    <source>
        <dbReference type="EMBL" id="MFB9054544.1"/>
    </source>
</evidence>
<gene>
    <name evidence="2" type="ORF">ACFFVB_15750</name>
</gene>
<organism evidence="2 3">
    <name type="scientific">Formosa undariae</name>
    <dbReference type="NCBI Taxonomy" id="1325436"/>
    <lineage>
        <taxon>Bacteria</taxon>
        <taxon>Pseudomonadati</taxon>
        <taxon>Bacteroidota</taxon>
        <taxon>Flavobacteriia</taxon>
        <taxon>Flavobacteriales</taxon>
        <taxon>Flavobacteriaceae</taxon>
        <taxon>Formosa</taxon>
    </lineage>
</organism>
<keyword evidence="3" id="KW-1185">Reference proteome</keyword>
<dbReference type="RefSeq" id="WP_382384183.1">
    <property type="nucleotide sequence ID" value="NZ_JBHMEZ010000013.1"/>
</dbReference>
<protein>
    <submittedName>
        <fullName evidence="2">DUF5672 family protein</fullName>
    </submittedName>
</protein>
<dbReference type="Proteomes" id="UP001589605">
    <property type="component" value="Unassembled WGS sequence"/>
</dbReference>
<evidence type="ECO:0000313" key="3">
    <source>
        <dbReference type="Proteomes" id="UP001589605"/>
    </source>
</evidence>